<evidence type="ECO:0000259" key="1">
    <source>
        <dbReference type="Pfam" id="PF13490"/>
    </source>
</evidence>
<dbReference type="RefSeq" id="WP_260900063.1">
    <property type="nucleotide sequence ID" value="NZ_JAOCZP010000001.1"/>
</dbReference>
<dbReference type="EMBL" id="JAOCZP010000001">
    <property type="protein sequence ID" value="MCT7373737.1"/>
    <property type="molecule type" value="Genomic_DNA"/>
</dbReference>
<accession>A0ABT2LIT6</accession>
<evidence type="ECO:0000313" key="2">
    <source>
        <dbReference type="EMBL" id="MCT7373737.1"/>
    </source>
</evidence>
<name>A0ABT2LIT6_9HYPH</name>
<proteinExistence type="predicted"/>
<dbReference type="Pfam" id="PF13490">
    <property type="entry name" value="zf-HC2"/>
    <property type="match status" value="1"/>
</dbReference>
<dbReference type="Proteomes" id="UP001320831">
    <property type="component" value="Unassembled WGS sequence"/>
</dbReference>
<organism evidence="2 3">
    <name type="scientific">Chelativorans salis</name>
    <dbReference type="NCBI Taxonomy" id="2978478"/>
    <lineage>
        <taxon>Bacteria</taxon>
        <taxon>Pseudomonadati</taxon>
        <taxon>Pseudomonadota</taxon>
        <taxon>Alphaproteobacteria</taxon>
        <taxon>Hyphomicrobiales</taxon>
        <taxon>Phyllobacteriaceae</taxon>
        <taxon>Chelativorans</taxon>
    </lineage>
</organism>
<gene>
    <name evidence="2" type="ORF">N5A92_01570</name>
</gene>
<protein>
    <submittedName>
        <fullName evidence="2">Zf-HC2 domain-containing protein</fullName>
    </submittedName>
</protein>
<reference evidence="2 3" key="1">
    <citation type="submission" date="2022-09" db="EMBL/GenBank/DDBJ databases">
        <title>Chelativorans salina sp. nov., a novel slightly halophilic bacterium isolated from a saline lake sediment enrichment.</title>
        <authorList>
            <person name="Gao L."/>
            <person name="Fang B.-Z."/>
            <person name="Li W.-J."/>
        </authorList>
    </citation>
    <scope>NUCLEOTIDE SEQUENCE [LARGE SCALE GENOMIC DNA]</scope>
    <source>
        <strain evidence="2 3">EGI FJ00035</strain>
    </source>
</reference>
<evidence type="ECO:0000313" key="3">
    <source>
        <dbReference type="Proteomes" id="UP001320831"/>
    </source>
</evidence>
<sequence length="77" mass="9207">MTQDLRCEEVIEKLLEYLDRELDTETEHALARHMETCRACFTRAEFERKLRARVSEAGKAKAPESLRRRVRTIIEHY</sequence>
<keyword evidence="3" id="KW-1185">Reference proteome</keyword>
<dbReference type="InterPro" id="IPR027383">
    <property type="entry name" value="Znf_put"/>
</dbReference>
<feature type="domain" description="Putative zinc-finger" evidence="1">
    <location>
        <begin position="7"/>
        <end position="40"/>
    </location>
</feature>
<comment type="caution">
    <text evidence="2">The sequence shown here is derived from an EMBL/GenBank/DDBJ whole genome shotgun (WGS) entry which is preliminary data.</text>
</comment>